<dbReference type="PROSITE" id="PS00389">
    <property type="entry name" value="ATPASE_DELTA"/>
    <property type="match status" value="1"/>
</dbReference>
<keyword evidence="7" id="KW-0139">CF(1)</keyword>
<dbReference type="InterPro" id="IPR000711">
    <property type="entry name" value="ATPase_OSCP/dsu"/>
</dbReference>
<keyword evidence="9" id="KW-1185">Reference proteome</keyword>
<dbReference type="InterPro" id="IPR026015">
    <property type="entry name" value="ATP_synth_OSCP/delta_N_sf"/>
</dbReference>
<comment type="function">
    <text evidence="7">F(1)F(0) ATP synthase produces ATP from ADP in the presence of a proton or sodium gradient. F-type ATPases consist of two structural domains, F(1) containing the extramembraneous catalytic core and F(0) containing the membrane proton channel, linked together by a central stalk and a peripheral stalk. During catalysis, ATP synthesis in the catalytic domain of F(1) is coupled via a rotary mechanism of the central stalk subunits to proton translocation.</text>
</comment>
<keyword evidence="3 7" id="KW-0375">Hydrogen ion transport</keyword>
<name>A0ABP8MAS2_9BACT</name>
<organism evidence="8 9">
    <name type="scientific">Ravibacter arvi</name>
    <dbReference type="NCBI Taxonomy" id="2051041"/>
    <lineage>
        <taxon>Bacteria</taxon>
        <taxon>Pseudomonadati</taxon>
        <taxon>Bacteroidota</taxon>
        <taxon>Cytophagia</taxon>
        <taxon>Cytophagales</taxon>
        <taxon>Spirosomataceae</taxon>
        <taxon>Ravibacter</taxon>
    </lineage>
</organism>
<dbReference type="SUPFAM" id="SSF47928">
    <property type="entry name" value="N-terminal domain of the delta subunit of the F1F0-ATP synthase"/>
    <property type="match status" value="1"/>
</dbReference>
<dbReference type="InterPro" id="IPR020781">
    <property type="entry name" value="ATPase_OSCP/d_CS"/>
</dbReference>
<dbReference type="PRINTS" id="PR00125">
    <property type="entry name" value="ATPASEDELTA"/>
</dbReference>
<evidence type="ECO:0000256" key="7">
    <source>
        <dbReference type="HAMAP-Rule" id="MF_01416"/>
    </source>
</evidence>
<dbReference type="RefSeq" id="WP_345032434.1">
    <property type="nucleotide sequence ID" value="NZ_BAABEY010000036.1"/>
</dbReference>
<evidence type="ECO:0000256" key="6">
    <source>
        <dbReference type="ARBA" id="ARBA00023310"/>
    </source>
</evidence>
<evidence type="ECO:0000256" key="1">
    <source>
        <dbReference type="ARBA" id="ARBA00004370"/>
    </source>
</evidence>
<keyword evidence="2 7" id="KW-0813">Transport</keyword>
<proteinExistence type="inferred from homology"/>
<evidence type="ECO:0000256" key="5">
    <source>
        <dbReference type="ARBA" id="ARBA00023136"/>
    </source>
</evidence>
<keyword evidence="6 7" id="KW-0066">ATP synthesis</keyword>
<dbReference type="Gene3D" id="1.10.520.20">
    <property type="entry name" value="N-terminal domain of the delta subunit of the F1F0-ATP synthase"/>
    <property type="match status" value="1"/>
</dbReference>
<keyword evidence="4 7" id="KW-0406">Ion transport</keyword>
<dbReference type="EMBL" id="BAABEY010000036">
    <property type="protein sequence ID" value="GAA4446450.1"/>
    <property type="molecule type" value="Genomic_DNA"/>
</dbReference>
<evidence type="ECO:0000313" key="8">
    <source>
        <dbReference type="EMBL" id="GAA4446450.1"/>
    </source>
</evidence>
<dbReference type="NCBIfam" id="TIGR01145">
    <property type="entry name" value="ATP_synt_delta"/>
    <property type="match status" value="1"/>
</dbReference>
<dbReference type="Proteomes" id="UP001501508">
    <property type="component" value="Unassembled WGS sequence"/>
</dbReference>
<protein>
    <recommendedName>
        <fullName evidence="7">ATP synthase subunit delta</fullName>
    </recommendedName>
    <alternativeName>
        <fullName evidence="7">ATP synthase F(1) sector subunit delta</fullName>
    </alternativeName>
    <alternativeName>
        <fullName evidence="7">F-type ATPase subunit delta</fullName>
        <shortName evidence="7">F-ATPase subunit delta</shortName>
    </alternativeName>
</protein>
<evidence type="ECO:0000256" key="3">
    <source>
        <dbReference type="ARBA" id="ARBA00022781"/>
    </source>
</evidence>
<evidence type="ECO:0000313" key="9">
    <source>
        <dbReference type="Proteomes" id="UP001501508"/>
    </source>
</evidence>
<comment type="subcellular location">
    <subcellularLocation>
        <location evidence="7">Cell membrane</location>
        <topology evidence="7">Peripheral membrane protein</topology>
    </subcellularLocation>
    <subcellularLocation>
        <location evidence="1">Membrane</location>
    </subcellularLocation>
</comment>
<dbReference type="PANTHER" id="PTHR11910">
    <property type="entry name" value="ATP SYNTHASE DELTA CHAIN"/>
    <property type="match status" value="1"/>
</dbReference>
<dbReference type="HAMAP" id="MF_01416">
    <property type="entry name" value="ATP_synth_delta_bact"/>
    <property type="match status" value="1"/>
</dbReference>
<evidence type="ECO:0000256" key="4">
    <source>
        <dbReference type="ARBA" id="ARBA00023065"/>
    </source>
</evidence>
<keyword evidence="7" id="KW-1003">Cell membrane</keyword>
<dbReference type="Pfam" id="PF00213">
    <property type="entry name" value="OSCP"/>
    <property type="match status" value="1"/>
</dbReference>
<accession>A0ABP8MAS2</accession>
<evidence type="ECO:0000256" key="2">
    <source>
        <dbReference type="ARBA" id="ARBA00022448"/>
    </source>
</evidence>
<comment type="function">
    <text evidence="7">This protein is part of the stalk that links CF(0) to CF(1). It either transmits conformational changes from CF(0) to CF(1) or is implicated in proton conduction.</text>
</comment>
<gene>
    <name evidence="7 8" type="primary">atpH</name>
    <name evidence="8" type="ORF">GCM10023091_39550</name>
</gene>
<comment type="similarity">
    <text evidence="7">Belongs to the ATPase delta chain family.</text>
</comment>
<sequence length="178" mass="19794">MSISTVASRYAKSLIELAKEKNVVDEVYQDMVLFSKTADESPLLMKVLGSPIVRHEKKLGILKGLFQDKVNPVSFSIFNIITRKNREAILDAIADEFVKQYDLYKGIQKATVVSSTSLTPEVRKQFIDSLTASTGKTIQLEEKVDESLVGGYILRLGDRQVDASLKSQLNALKVKLVS</sequence>
<keyword evidence="5 7" id="KW-0472">Membrane</keyword>
<comment type="caution">
    <text evidence="8">The sequence shown here is derived from an EMBL/GenBank/DDBJ whole genome shotgun (WGS) entry which is preliminary data.</text>
</comment>
<reference evidence="9" key="1">
    <citation type="journal article" date="2019" name="Int. J. Syst. Evol. Microbiol.">
        <title>The Global Catalogue of Microorganisms (GCM) 10K type strain sequencing project: providing services to taxonomists for standard genome sequencing and annotation.</title>
        <authorList>
            <consortium name="The Broad Institute Genomics Platform"/>
            <consortium name="The Broad Institute Genome Sequencing Center for Infectious Disease"/>
            <person name="Wu L."/>
            <person name="Ma J."/>
        </authorList>
    </citation>
    <scope>NUCLEOTIDE SEQUENCE [LARGE SCALE GENOMIC DNA]</scope>
    <source>
        <strain evidence="9">JCM 31920</strain>
    </source>
</reference>